<evidence type="ECO:0000256" key="1">
    <source>
        <dbReference type="SAM" id="MobiDB-lite"/>
    </source>
</evidence>
<dbReference type="EMBL" id="PGOL01000211">
    <property type="protein sequence ID" value="PKI74317.1"/>
    <property type="molecule type" value="Genomic_DNA"/>
</dbReference>
<protein>
    <submittedName>
        <fullName evidence="2">Uncharacterized protein</fullName>
    </submittedName>
</protein>
<name>A0A2I0L0R7_PUNGR</name>
<proteinExistence type="predicted"/>
<dbReference type="Proteomes" id="UP000233551">
    <property type="component" value="Unassembled WGS sequence"/>
</dbReference>
<organism evidence="2 3">
    <name type="scientific">Punica granatum</name>
    <name type="common">Pomegranate</name>
    <dbReference type="NCBI Taxonomy" id="22663"/>
    <lineage>
        <taxon>Eukaryota</taxon>
        <taxon>Viridiplantae</taxon>
        <taxon>Streptophyta</taxon>
        <taxon>Embryophyta</taxon>
        <taxon>Tracheophyta</taxon>
        <taxon>Spermatophyta</taxon>
        <taxon>Magnoliopsida</taxon>
        <taxon>eudicotyledons</taxon>
        <taxon>Gunneridae</taxon>
        <taxon>Pentapetalae</taxon>
        <taxon>rosids</taxon>
        <taxon>malvids</taxon>
        <taxon>Myrtales</taxon>
        <taxon>Lythraceae</taxon>
        <taxon>Punica</taxon>
    </lineage>
</organism>
<sequence length="208" mass="23110">MCEFSDLVAAILTASTIVAMAKGSSSPAKGEVVVTAPSRTTTHTTPKSCTIKEGVDLEGDKTPGSPRPTKAIVPSSSRRATEKNVAIDSVEAGKRFELSSNRNVTNKSDSRDPEVASQLLRFTILPNDIIDRIEHTDREEVQSSAIFQIVQQYGIDGLRDNLQKEVDRLEKALSDKERDRLVTLKKTEEHKAEEINTLKCEYRRELRL</sequence>
<feature type="region of interest" description="Disordered" evidence="1">
    <location>
        <begin position="54"/>
        <end position="82"/>
    </location>
</feature>
<evidence type="ECO:0000313" key="3">
    <source>
        <dbReference type="Proteomes" id="UP000233551"/>
    </source>
</evidence>
<keyword evidence="3" id="KW-1185">Reference proteome</keyword>
<gene>
    <name evidence="2" type="ORF">CRG98_005293</name>
</gene>
<accession>A0A2I0L0R7</accession>
<reference evidence="2 3" key="1">
    <citation type="submission" date="2017-11" db="EMBL/GenBank/DDBJ databases">
        <title>De-novo sequencing of pomegranate (Punica granatum L.) genome.</title>
        <authorList>
            <person name="Akparov Z."/>
            <person name="Amiraslanov A."/>
            <person name="Hajiyeva S."/>
            <person name="Abbasov M."/>
            <person name="Kaur K."/>
            <person name="Hamwieh A."/>
            <person name="Solovyev V."/>
            <person name="Salamov A."/>
            <person name="Braich B."/>
            <person name="Kosarev P."/>
            <person name="Mahmoud A."/>
            <person name="Hajiyev E."/>
            <person name="Babayeva S."/>
            <person name="Izzatullayeva V."/>
            <person name="Mammadov A."/>
            <person name="Mammadov A."/>
            <person name="Sharifova S."/>
            <person name="Ojaghi J."/>
            <person name="Eynullazada K."/>
            <person name="Bayramov B."/>
            <person name="Abdulazimova A."/>
            <person name="Shahmuradov I."/>
        </authorList>
    </citation>
    <scope>NUCLEOTIDE SEQUENCE [LARGE SCALE GENOMIC DNA]</scope>
    <source>
        <strain evidence="3">cv. AG2017</strain>
        <tissue evidence="2">Leaf</tissue>
    </source>
</reference>
<comment type="caution">
    <text evidence="2">The sequence shown here is derived from an EMBL/GenBank/DDBJ whole genome shotgun (WGS) entry which is preliminary data.</text>
</comment>
<dbReference type="AlphaFoldDB" id="A0A2I0L0R7"/>
<evidence type="ECO:0000313" key="2">
    <source>
        <dbReference type="EMBL" id="PKI74317.1"/>
    </source>
</evidence>